<gene>
    <name evidence="1" type="ORF">ACOLOM_LOCUS11011</name>
</gene>
<protein>
    <submittedName>
        <fullName evidence="1">5596_t:CDS:1</fullName>
    </submittedName>
</protein>
<proteinExistence type="predicted"/>
<comment type="caution">
    <text evidence="1">The sequence shown here is derived from an EMBL/GenBank/DDBJ whole genome shotgun (WGS) entry which is preliminary data.</text>
</comment>
<evidence type="ECO:0000313" key="1">
    <source>
        <dbReference type="EMBL" id="CAG8718281.1"/>
    </source>
</evidence>
<dbReference type="Proteomes" id="UP000789525">
    <property type="component" value="Unassembled WGS sequence"/>
</dbReference>
<sequence length="114" mass="12643">RPTKSFLPLISVSLNKCAPDIYFFFCGWHLLYSIYMVIGIPGTGTAGLILTIIAFKHGHIVAGVFCVIALVGWVIQTVGNAFYYHKVRLVIVLGVKTLINLYRRGYTTIKLGIP</sequence>
<reference evidence="1" key="1">
    <citation type="submission" date="2021-06" db="EMBL/GenBank/DDBJ databases">
        <authorList>
            <person name="Kallberg Y."/>
            <person name="Tangrot J."/>
            <person name="Rosling A."/>
        </authorList>
    </citation>
    <scope>NUCLEOTIDE SEQUENCE</scope>
    <source>
        <strain evidence="1">CL356</strain>
    </source>
</reference>
<keyword evidence="2" id="KW-1185">Reference proteome</keyword>
<feature type="non-terminal residue" evidence="1">
    <location>
        <position position="1"/>
    </location>
</feature>
<accession>A0ACA9PPU2</accession>
<organism evidence="1 2">
    <name type="scientific">Acaulospora colombiana</name>
    <dbReference type="NCBI Taxonomy" id="27376"/>
    <lineage>
        <taxon>Eukaryota</taxon>
        <taxon>Fungi</taxon>
        <taxon>Fungi incertae sedis</taxon>
        <taxon>Mucoromycota</taxon>
        <taxon>Glomeromycotina</taxon>
        <taxon>Glomeromycetes</taxon>
        <taxon>Diversisporales</taxon>
        <taxon>Acaulosporaceae</taxon>
        <taxon>Acaulospora</taxon>
    </lineage>
</organism>
<dbReference type="EMBL" id="CAJVPT010037740">
    <property type="protein sequence ID" value="CAG8718281.1"/>
    <property type="molecule type" value="Genomic_DNA"/>
</dbReference>
<name>A0ACA9PPU2_9GLOM</name>
<evidence type="ECO:0000313" key="2">
    <source>
        <dbReference type="Proteomes" id="UP000789525"/>
    </source>
</evidence>